<keyword evidence="1 4" id="KW-0808">Transferase</keyword>
<dbReference type="InterPro" id="IPR003329">
    <property type="entry name" value="Cytidylyl_trans"/>
</dbReference>
<dbReference type="AlphaFoldDB" id="A0A520M950"/>
<evidence type="ECO:0000256" key="3">
    <source>
        <dbReference type="ARBA" id="ARBA00022985"/>
    </source>
</evidence>
<dbReference type="Gene3D" id="3.90.550.10">
    <property type="entry name" value="Spore Coat Polysaccharide Biosynthesis Protein SpsA, Chain A"/>
    <property type="match status" value="1"/>
</dbReference>
<gene>
    <name evidence="4 5" type="primary">kdsB</name>
    <name evidence="5" type="ORF">EVB00_02035</name>
</gene>
<dbReference type="NCBIfam" id="NF003952">
    <property type="entry name" value="PRK05450.1-5"/>
    <property type="match status" value="1"/>
</dbReference>
<dbReference type="UniPathway" id="UPA00358">
    <property type="reaction ID" value="UER00476"/>
</dbReference>
<dbReference type="GO" id="GO:0009103">
    <property type="term" value="P:lipopolysaccharide biosynthetic process"/>
    <property type="evidence" value="ECO:0007669"/>
    <property type="project" value="UniProtKB-UniRule"/>
</dbReference>
<comment type="catalytic activity">
    <reaction evidence="4">
        <text>3-deoxy-alpha-D-manno-oct-2-ulosonate + CTP = CMP-3-deoxy-beta-D-manno-octulosonate + diphosphate</text>
        <dbReference type="Rhea" id="RHEA:23448"/>
        <dbReference type="ChEBI" id="CHEBI:33019"/>
        <dbReference type="ChEBI" id="CHEBI:37563"/>
        <dbReference type="ChEBI" id="CHEBI:85986"/>
        <dbReference type="ChEBI" id="CHEBI:85987"/>
        <dbReference type="EC" id="2.7.7.38"/>
    </reaction>
</comment>
<comment type="similarity">
    <text evidence="4">Belongs to the KdsB family.</text>
</comment>
<evidence type="ECO:0000313" key="5">
    <source>
        <dbReference type="EMBL" id="RZO17669.1"/>
    </source>
</evidence>
<dbReference type="Pfam" id="PF02348">
    <property type="entry name" value="CTP_transf_3"/>
    <property type="match status" value="1"/>
</dbReference>
<dbReference type="NCBIfam" id="NF003950">
    <property type="entry name" value="PRK05450.1-3"/>
    <property type="match status" value="1"/>
</dbReference>
<comment type="pathway">
    <text evidence="4">Nucleotide-sugar biosynthesis; CMP-3-deoxy-D-manno-octulosonate biosynthesis; CMP-3-deoxy-D-manno-octulosonate from 3-deoxy-D-manno-octulosonate and CTP: step 1/1.</text>
</comment>
<evidence type="ECO:0000256" key="2">
    <source>
        <dbReference type="ARBA" id="ARBA00022695"/>
    </source>
</evidence>
<dbReference type="GO" id="GO:0008690">
    <property type="term" value="F:3-deoxy-manno-octulosonate cytidylyltransferase activity"/>
    <property type="evidence" value="ECO:0007669"/>
    <property type="project" value="UniProtKB-UniRule"/>
</dbReference>
<keyword evidence="2 4" id="KW-0548">Nucleotidyltransferase</keyword>
<dbReference type="HAMAP" id="MF_00057">
    <property type="entry name" value="KdsB"/>
    <property type="match status" value="1"/>
</dbReference>
<dbReference type="NCBIfam" id="TIGR00466">
    <property type="entry name" value="kdsB"/>
    <property type="match status" value="1"/>
</dbReference>
<dbReference type="PANTHER" id="PTHR42866:SF2">
    <property type="entry name" value="3-DEOXY-MANNO-OCTULOSONATE CYTIDYLYLTRANSFERASE, MITOCHONDRIAL"/>
    <property type="match status" value="1"/>
</dbReference>
<evidence type="ECO:0000256" key="1">
    <source>
        <dbReference type="ARBA" id="ARBA00022679"/>
    </source>
</evidence>
<dbReference type="EC" id="2.7.7.38" evidence="4"/>
<dbReference type="Proteomes" id="UP000318359">
    <property type="component" value="Unassembled WGS sequence"/>
</dbReference>
<accession>A0A520M950</accession>
<protein>
    <recommendedName>
        <fullName evidence="4">3-deoxy-manno-octulosonate cytidylyltransferase</fullName>
        <ecNumber evidence="4">2.7.7.38</ecNumber>
    </recommendedName>
    <alternativeName>
        <fullName evidence="4">CMP-2-keto-3-deoxyoctulosonic acid synthase</fullName>
        <shortName evidence="4">CKS</shortName>
        <shortName evidence="4">CMP-KDO synthase</shortName>
    </alternativeName>
</protein>
<reference evidence="5 6" key="1">
    <citation type="submission" date="2019-02" db="EMBL/GenBank/DDBJ databases">
        <title>Prokaryotic population dynamics and viral predation in marine succession experiment using metagenomics: the confinement effect.</title>
        <authorList>
            <person name="Haro-Moreno J.M."/>
            <person name="Rodriguez-Valera F."/>
            <person name="Lopez-Perez M."/>
        </authorList>
    </citation>
    <scope>NUCLEOTIDE SEQUENCE [LARGE SCALE GENOMIC DNA]</scope>
    <source>
        <strain evidence="5">MED-G167</strain>
    </source>
</reference>
<keyword evidence="4" id="KW-0963">Cytoplasm</keyword>
<dbReference type="GO" id="GO:0033468">
    <property type="term" value="P:CMP-keto-3-deoxy-D-manno-octulosonic acid biosynthetic process"/>
    <property type="evidence" value="ECO:0007669"/>
    <property type="project" value="UniProtKB-UniRule"/>
</dbReference>
<dbReference type="CDD" id="cd02517">
    <property type="entry name" value="CMP-KDO-Synthetase"/>
    <property type="match status" value="1"/>
</dbReference>
<evidence type="ECO:0000313" key="6">
    <source>
        <dbReference type="Proteomes" id="UP000318359"/>
    </source>
</evidence>
<dbReference type="EMBL" id="SHBM01000025">
    <property type="protein sequence ID" value="RZO17669.1"/>
    <property type="molecule type" value="Genomic_DNA"/>
</dbReference>
<sequence length="246" mass="27703">MNKTFTVLIPSRLASTRLPHKPLAKIGDKSLIQRVYEKAIKTTANNVYIATDADEIINHVKTFTNNVIMTSSNHISGTDRIHEAANNLNLAEDEIIVNLQGDEPFIPVDLINSLATDFVNSSCDVGTVINPFSDDEDVQNIHSVKVAISNSYRALYFSRSQIPNDFTRKHPNFYRHIGIYAYQKSTLDRIVNLAPSKLELSEKLEQLRFLENGYSISTTLYDADIPPGIDTPEDLQKAIDFIKYDN</sequence>
<organism evidence="5 6">
    <name type="scientific">SAR86 cluster bacterium</name>
    <dbReference type="NCBI Taxonomy" id="2030880"/>
    <lineage>
        <taxon>Bacteria</taxon>
        <taxon>Pseudomonadati</taxon>
        <taxon>Pseudomonadota</taxon>
        <taxon>Gammaproteobacteria</taxon>
        <taxon>SAR86 cluster</taxon>
    </lineage>
</organism>
<comment type="function">
    <text evidence="4">Activates KDO (a required 8-carbon sugar) for incorporation into bacterial lipopolysaccharide in Gram-negative bacteria.</text>
</comment>
<keyword evidence="3 4" id="KW-0448">Lipopolysaccharide biosynthesis</keyword>
<name>A0A520M950_9GAMM</name>
<dbReference type="PANTHER" id="PTHR42866">
    <property type="entry name" value="3-DEOXY-MANNO-OCTULOSONATE CYTIDYLYLTRANSFERASE"/>
    <property type="match status" value="1"/>
</dbReference>
<comment type="subcellular location">
    <subcellularLocation>
        <location evidence="4">Cytoplasm</location>
    </subcellularLocation>
</comment>
<proteinExistence type="inferred from homology"/>
<comment type="caution">
    <text evidence="5">The sequence shown here is derived from an EMBL/GenBank/DDBJ whole genome shotgun (WGS) entry which is preliminary data.</text>
</comment>
<dbReference type="InterPro" id="IPR029044">
    <property type="entry name" value="Nucleotide-diphossugar_trans"/>
</dbReference>
<dbReference type="InterPro" id="IPR004528">
    <property type="entry name" value="KdsB"/>
</dbReference>
<dbReference type="GO" id="GO:0005829">
    <property type="term" value="C:cytosol"/>
    <property type="evidence" value="ECO:0007669"/>
    <property type="project" value="TreeGrafter"/>
</dbReference>
<dbReference type="SUPFAM" id="SSF53448">
    <property type="entry name" value="Nucleotide-diphospho-sugar transferases"/>
    <property type="match status" value="1"/>
</dbReference>
<evidence type="ECO:0000256" key="4">
    <source>
        <dbReference type="HAMAP-Rule" id="MF_00057"/>
    </source>
</evidence>